<dbReference type="RefSeq" id="WP_267676520.1">
    <property type="nucleotide sequence ID" value="NZ_CP113088.1"/>
</dbReference>
<dbReference type="EMBL" id="CP113088">
    <property type="protein sequence ID" value="WAC01922.1"/>
    <property type="molecule type" value="Genomic_DNA"/>
</dbReference>
<gene>
    <name evidence="1" type="ORF">N7U66_19080</name>
</gene>
<name>A0A9E8SDM9_9FLAO</name>
<dbReference type="KEGG" id="lnu:N7U66_19080"/>
<evidence type="ECO:0000313" key="1">
    <source>
        <dbReference type="EMBL" id="WAC01922.1"/>
    </source>
</evidence>
<organism evidence="1 2">
    <name type="scientific">Lacinutrix neustonica</name>
    <dbReference type="NCBI Taxonomy" id="2980107"/>
    <lineage>
        <taxon>Bacteria</taxon>
        <taxon>Pseudomonadati</taxon>
        <taxon>Bacteroidota</taxon>
        <taxon>Flavobacteriia</taxon>
        <taxon>Flavobacteriales</taxon>
        <taxon>Flavobacteriaceae</taxon>
        <taxon>Lacinutrix</taxon>
    </lineage>
</organism>
<reference evidence="1" key="1">
    <citation type="submission" date="2022-11" db="EMBL/GenBank/DDBJ databases">
        <title>Lacinutrix neustonica HL-RS19T sp. nov., isolated from the surface microlayer sample of brackish Lake Shihwa.</title>
        <authorList>
            <person name="Choi J.Y."/>
            <person name="Hwang C.Y."/>
        </authorList>
    </citation>
    <scope>NUCLEOTIDE SEQUENCE</scope>
    <source>
        <strain evidence="1">HL-RS19</strain>
    </source>
</reference>
<accession>A0A9E8SDM9</accession>
<protein>
    <submittedName>
        <fullName evidence="1">Uncharacterized protein</fullName>
    </submittedName>
</protein>
<proteinExistence type="predicted"/>
<dbReference type="Proteomes" id="UP001164705">
    <property type="component" value="Chromosome"/>
</dbReference>
<sequence>MVGDYLQGALWVNWSWRVNSPNVNQDILKIGLQRYTAYWAYERGINLNHTEFKIKVKKLDFLDWEWKKDYLSNQLEKKWLEAGALIWIDDKAELSLVKPIESF</sequence>
<dbReference type="AlphaFoldDB" id="A0A9E8SDM9"/>
<evidence type="ECO:0000313" key="2">
    <source>
        <dbReference type="Proteomes" id="UP001164705"/>
    </source>
</evidence>
<keyword evidence="2" id="KW-1185">Reference proteome</keyword>